<dbReference type="GO" id="GO:0042398">
    <property type="term" value="P:modified amino acid biosynthetic process"/>
    <property type="evidence" value="ECO:0007669"/>
    <property type="project" value="InterPro"/>
</dbReference>
<protein>
    <recommendedName>
        <fullName evidence="5">Putative glutamate--cysteine ligase 2</fullName>
        <ecNumber evidence="5">6.3.2.2</ecNumber>
    </recommendedName>
    <alternativeName>
        <fullName evidence="5">Gamma-glutamylcysteine synthetase 2</fullName>
        <shortName evidence="5">GCS 2</shortName>
        <shortName evidence="5">Gamma-GCS 2</shortName>
    </alternativeName>
</protein>
<evidence type="ECO:0000256" key="1">
    <source>
        <dbReference type="ARBA" id="ARBA00022598"/>
    </source>
</evidence>
<keyword evidence="3 5" id="KW-0067">ATP-binding</keyword>
<dbReference type="SUPFAM" id="SSF55931">
    <property type="entry name" value="Glutamine synthetase/guanido kinase"/>
    <property type="match status" value="1"/>
</dbReference>
<gene>
    <name evidence="6" type="ORF">H5411_44850</name>
</gene>
<evidence type="ECO:0000313" key="6">
    <source>
        <dbReference type="EMBL" id="MBB2506225.1"/>
    </source>
</evidence>
<dbReference type="NCBIfam" id="TIGR02050">
    <property type="entry name" value="gshA_cyan_rel"/>
    <property type="match status" value="1"/>
</dbReference>
<evidence type="ECO:0000313" key="7">
    <source>
        <dbReference type="Proteomes" id="UP000550260"/>
    </source>
</evidence>
<organism evidence="6 7">
    <name type="scientific">Amycolatopsis echigonensis</name>
    <dbReference type="NCBI Taxonomy" id="2576905"/>
    <lineage>
        <taxon>Bacteria</taxon>
        <taxon>Bacillati</taxon>
        <taxon>Actinomycetota</taxon>
        <taxon>Actinomycetes</taxon>
        <taxon>Pseudonocardiales</taxon>
        <taxon>Pseudonocardiaceae</taxon>
        <taxon>Amycolatopsis</taxon>
    </lineage>
</organism>
<comment type="catalytic activity">
    <reaction evidence="4 5">
        <text>L-cysteine + L-glutamate + ATP = gamma-L-glutamyl-L-cysteine + ADP + phosphate + H(+)</text>
        <dbReference type="Rhea" id="RHEA:13285"/>
        <dbReference type="ChEBI" id="CHEBI:15378"/>
        <dbReference type="ChEBI" id="CHEBI:29985"/>
        <dbReference type="ChEBI" id="CHEBI:30616"/>
        <dbReference type="ChEBI" id="CHEBI:35235"/>
        <dbReference type="ChEBI" id="CHEBI:43474"/>
        <dbReference type="ChEBI" id="CHEBI:58173"/>
        <dbReference type="ChEBI" id="CHEBI:456216"/>
        <dbReference type="EC" id="6.3.2.2"/>
    </reaction>
</comment>
<dbReference type="InterPro" id="IPR050141">
    <property type="entry name" value="GCL_type2/YbdK_subfam"/>
</dbReference>
<evidence type="ECO:0000256" key="5">
    <source>
        <dbReference type="HAMAP-Rule" id="MF_01609"/>
    </source>
</evidence>
<dbReference type="Gene3D" id="3.30.590.20">
    <property type="match status" value="1"/>
</dbReference>
<dbReference type="PANTHER" id="PTHR36510:SF1">
    <property type="entry name" value="GLUTAMATE--CYSTEINE LIGASE 2-RELATED"/>
    <property type="match status" value="1"/>
</dbReference>
<name>A0A8E1WA65_9PSEU</name>
<accession>A0A8E1WA65</accession>
<dbReference type="EC" id="6.3.2.2" evidence="5"/>
<keyword evidence="1 5" id="KW-0436">Ligase</keyword>
<dbReference type="GO" id="GO:0005524">
    <property type="term" value="F:ATP binding"/>
    <property type="evidence" value="ECO:0007669"/>
    <property type="project" value="UniProtKB-KW"/>
</dbReference>
<dbReference type="EMBL" id="JACJHR010000155">
    <property type="protein sequence ID" value="MBB2506225.1"/>
    <property type="molecule type" value="Genomic_DNA"/>
</dbReference>
<evidence type="ECO:0000256" key="3">
    <source>
        <dbReference type="ARBA" id="ARBA00022840"/>
    </source>
</evidence>
<dbReference type="PANTHER" id="PTHR36510">
    <property type="entry name" value="GLUTAMATE--CYSTEINE LIGASE 2-RELATED"/>
    <property type="match status" value="1"/>
</dbReference>
<dbReference type="InterPro" id="IPR011793">
    <property type="entry name" value="YbdK"/>
</dbReference>
<proteinExistence type="inferred from homology"/>
<comment type="similarity">
    <text evidence="5">Belongs to the glutamate--cysteine ligase type 2 family. YbdK subfamily.</text>
</comment>
<dbReference type="GO" id="GO:0004357">
    <property type="term" value="F:glutamate-cysteine ligase activity"/>
    <property type="evidence" value="ECO:0007669"/>
    <property type="project" value="UniProtKB-EC"/>
</dbReference>
<evidence type="ECO:0000256" key="2">
    <source>
        <dbReference type="ARBA" id="ARBA00022741"/>
    </source>
</evidence>
<dbReference type="Proteomes" id="UP000550260">
    <property type="component" value="Unassembled WGS sequence"/>
</dbReference>
<reference evidence="6 7" key="1">
    <citation type="submission" date="2020-08" db="EMBL/GenBank/DDBJ databases">
        <title>Amycolatopsis echigonensis JCM 21831.</title>
        <authorList>
            <person name="Tedsree N."/>
            <person name="Kuncharoen N."/>
            <person name="Likhitwitayawuid K."/>
            <person name="Tanasupawat S."/>
        </authorList>
    </citation>
    <scope>NUCLEOTIDE SEQUENCE [LARGE SCALE GENOMIC DNA]</scope>
    <source>
        <strain evidence="6 7">JCM 21831</strain>
    </source>
</reference>
<dbReference type="Pfam" id="PF04107">
    <property type="entry name" value="GCS2"/>
    <property type="match status" value="1"/>
</dbReference>
<comment type="caution">
    <text evidence="6">The sequence shown here is derived from an EMBL/GenBank/DDBJ whole genome shotgun (WGS) entry which is preliminary data.</text>
</comment>
<evidence type="ECO:0000256" key="4">
    <source>
        <dbReference type="ARBA" id="ARBA00048819"/>
    </source>
</evidence>
<dbReference type="InterPro" id="IPR006336">
    <property type="entry name" value="GCS2"/>
</dbReference>
<sequence length="373" mass="40938">MPPDHRRRPVNDQTGDELTFGIEEEFFVVDRDGHLARADEVVDNAAETGSDDGELQHELTRSQAEIATDVCRTRDEALRRLRELREDLAGAARRRDCRLLPAGSPPLPEEGLPGVTPSPRYERIGEHFGATARTSLTCGCHVHVAIPDKETGVQVLGRVRPWLPPLLTVTANSAVADGYDTGYRSWRYQQWSRWPSAGPPPRFASFDEYESVVDAWLRSGAILDRGMVYWDVRLSEKQPTIEFRIGDVAATPEEAVLLGVLARGLVATALADEDPPPDLPNEVLRAQLWRASRDGISGCCPHPRSGDLAPAKAVLADLIELTEPALESAGDLEFAQEATARLCAEGSGADRQRRRFAERGRGEDVVDLLAGTP</sequence>
<keyword evidence="2 5" id="KW-0547">Nucleotide-binding</keyword>
<dbReference type="NCBIfam" id="NF010041">
    <property type="entry name" value="PRK13517.1-1"/>
    <property type="match status" value="1"/>
</dbReference>
<comment type="function">
    <text evidence="5">ATP-dependent carboxylate-amine ligase which exhibits weak glutamate--cysteine ligase activity.</text>
</comment>
<dbReference type="HAMAP" id="MF_01609">
    <property type="entry name" value="Glu_cys_ligase_2"/>
    <property type="match status" value="1"/>
</dbReference>
<dbReference type="AlphaFoldDB" id="A0A8E1WA65"/>
<dbReference type="InterPro" id="IPR014746">
    <property type="entry name" value="Gln_synth/guanido_kin_cat_dom"/>
</dbReference>